<dbReference type="Proteomes" id="UP000016932">
    <property type="component" value="Unassembled WGS sequence"/>
</dbReference>
<gene>
    <name evidence="1" type="ORF">MYCFIDRAFT_180068</name>
</gene>
<organism evidence="1 2">
    <name type="scientific">Pseudocercospora fijiensis (strain CIRAD86)</name>
    <name type="common">Black leaf streak disease fungus</name>
    <name type="synonym">Mycosphaerella fijiensis</name>
    <dbReference type="NCBI Taxonomy" id="383855"/>
    <lineage>
        <taxon>Eukaryota</taxon>
        <taxon>Fungi</taxon>
        <taxon>Dikarya</taxon>
        <taxon>Ascomycota</taxon>
        <taxon>Pezizomycotina</taxon>
        <taxon>Dothideomycetes</taxon>
        <taxon>Dothideomycetidae</taxon>
        <taxon>Mycosphaerellales</taxon>
        <taxon>Mycosphaerellaceae</taxon>
        <taxon>Pseudocercospora</taxon>
    </lineage>
</organism>
<proteinExistence type="predicted"/>
<reference evidence="1 2" key="1">
    <citation type="journal article" date="2012" name="PLoS Pathog.">
        <title>Diverse lifestyles and strategies of plant pathogenesis encoded in the genomes of eighteen Dothideomycetes fungi.</title>
        <authorList>
            <person name="Ohm R.A."/>
            <person name="Feau N."/>
            <person name="Henrissat B."/>
            <person name="Schoch C.L."/>
            <person name="Horwitz B.A."/>
            <person name="Barry K.W."/>
            <person name="Condon B.J."/>
            <person name="Copeland A.C."/>
            <person name="Dhillon B."/>
            <person name="Glaser F."/>
            <person name="Hesse C.N."/>
            <person name="Kosti I."/>
            <person name="LaButti K."/>
            <person name="Lindquist E.A."/>
            <person name="Lucas S."/>
            <person name="Salamov A.A."/>
            <person name="Bradshaw R.E."/>
            <person name="Ciuffetti L."/>
            <person name="Hamelin R.C."/>
            <person name="Kema G.H.J."/>
            <person name="Lawrence C."/>
            <person name="Scott J.A."/>
            <person name="Spatafora J.W."/>
            <person name="Turgeon B.G."/>
            <person name="de Wit P.J.G.M."/>
            <person name="Zhong S."/>
            <person name="Goodwin S.B."/>
            <person name="Grigoriev I.V."/>
        </authorList>
    </citation>
    <scope>NUCLEOTIDE SEQUENCE [LARGE SCALE GENOMIC DNA]</scope>
    <source>
        <strain evidence="1 2">CIRAD86</strain>
    </source>
</reference>
<dbReference type="RefSeq" id="XP_007932238.1">
    <property type="nucleotide sequence ID" value="XM_007934047.1"/>
</dbReference>
<dbReference type="GeneID" id="19334284"/>
<dbReference type="HOGENOM" id="CLU_1349439_0_0_1"/>
<keyword evidence="2" id="KW-1185">Reference proteome</keyword>
<sequence>MLHHKSDACLATIQCNAASRAIKVGTPQHQQALLERHSCSKRCRDHPFEDLRACLGEESIAADHVDPTYFQWLFTNHTSSTDELGVQGQFKTVPLTTTNERPCKIIRLRISTLQSARLNGHHFCVRLWQHQADEYGKPFNYIDCLEQGLFTTGYGATFVGERFLQHLTVTWPTMAASGCSSQHDVQDRQIQVDFLCGPSAWLD</sequence>
<dbReference type="AlphaFoldDB" id="M2ZYJ8"/>
<dbReference type="VEuPathDB" id="FungiDB:MYCFIDRAFT_180068"/>
<accession>M2ZYJ8</accession>
<protein>
    <submittedName>
        <fullName evidence="1">Uncharacterized protein</fullName>
    </submittedName>
</protein>
<dbReference type="EMBL" id="KB446567">
    <property type="protein sequence ID" value="EME77191.1"/>
    <property type="molecule type" value="Genomic_DNA"/>
</dbReference>
<dbReference type="KEGG" id="pfj:MYCFIDRAFT_180068"/>
<evidence type="ECO:0000313" key="2">
    <source>
        <dbReference type="Proteomes" id="UP000016932"/>
    </source>
</evidence>
<name>M2ZYJ8_PSEFD</name>
<evidence type="ECO:0000313" key="1">
    <source>
        <dbReference type="EMBL" id="EME77191.1"/>
    </source>
</evidence>